<name>A0A397Z2Q8_BRACM</name>
<dbReference type="AlphaFoldDB" id="A0A397Z2Q8"/>
<evidence type="ECO:0000313" key="3">
    <source>
        <dbReference type="Proteomes" id="UP000264353"/>
    </source>
</evidence>
<feature type="transmembrane region" description="Helical" evidence="1">
    <location>
        <begin position="20"/>
        <end position="41"/>
    </location>
</feature>
<gene>
    <name evidence="2" type="ORF">BRARA_F01738</name>
</gene>
<keyword evidence="1" id="KW-0472">Membrane</keyword>
<protein>
    <submittedName>
        <fullName evidence="2">Uncharacterized protein</fullName>
    </submittedName>
</protein>
<organism evidence="2 3">
    <name type="scientific">Brassica campestris</name>
    <name type="common">Field mustard</name>
    <dbReference type="NCBI Taxonomy" id="3711"/>
    <lineage>
        <taxon>Eukaryota</taxon>
        <taxon>Viridiplantae</taxon>
        <taxon>Streptophyta</taxon>
        <taxon>Embryophyta</taxon>
        <taxon>Tracheophyta</taxon>
        <taxon>Spermatophyta</taxon>
        <taxon>Magnoliopsida</taxon>
        <taxon>eudicotyledons</taxon>
        <taxon>Gunneridae</taxon>
        <taxon>Pentapetalae</taxon>
        <taxon>rosids</taxon>
        <taxon>malvids</taxon>
        <taxon>Brassicales</taxon>
        <taxon>Brassicaceae</taxon>
        <taxon>Brassiceae</taxon>
        <taxon>Brassica</taxon>
    </lineage>
</organism>
<keyword evidence="1" id="KW-0812">Transmembrane</keyword>
<reference evidence="2 3" key="1">
    <citation type="submission" date="2018-06" db="EMBL/GenBank/DDBJ databases">
        <title>WGS assembly of Brassica rapa FPsc.</title>
        <authorList>
            <person name="Bowman J."/>
            <person name="Kohchi T."/>
            <person name="Yamato K."/>
            <person name="Jenkins J."/>
            <person name="Shu S."/>
            <person name="Ishizaki K."/>
            <person name="Yamaoka S."/>
            <person name="Nishihama R."/>
            <person name="Nakamura Y."/>
            <person name="Berger F."/>
            <person name="Adam C."/>
            <person name="Aki S."/>
            <person name="Althoff F."/>
            <person name="Araki T."/>
            <person name="Arteaga-Vazquez M."/>
            <person name="Balasubrmanian S."/>
            <person name="Bauer D."/>
            <person name="Boehm C."/>
            <person name="Briginshaw L."/>
            <person name="Caballero-Perez J."/>
            <person name="Catarino B."/>
            <person name="Chen F."/>
            <person name="Chiyoda S."/>
            <person name="Chovatia M."/>
            <person name="Davies K."/>
            <person name="Delmans M."/>
            <person name="Demura T."/>
            <person name="Dierschke T."/>
            <person name="Dolan L."/>
            <person name="Dorantes-Acosta A."/>
            <person name="Eklund D."/>
            <person name="Florent S."/>
            <person name="Flores-Sandoval E."/>
            <person name="Fujiyama A."/>
            <person name="Fukuzawa H."/>
            <person name="Galik B."/>
            <person name="Grimanelli D."/>
            <person name="Grimwood J."/>
            <person name="Grossniklaus U."/>
            <person name="Hamada T."/>
            <person name="Haseloff J."/>
            <person name="Hetherington A."/>
            <person name="Higo A."/>
            <person name="Hirakawa Y."/>
            <person name="Hundley H."/>
            <person name="Ikeda Y."/>
            <person name="Inoue K."/>
            <person name="Inoue S."/>
            <person name="Ishida S."/>
            <person name="Jia Q."/>
            <person name="Kakita M."/>
            <person name="Kanazawa T."/>
            <person name="Kawai Y."/>
            <person name="Kawashima T."/>
            <person name="Kennedy M."/>
            <person name="Kinose K."/>
            <person name="Kinoshita T."/>
            <person name="Kohara Y."/>
            <person name="Koide E."/>
            <person name="Komatsu K."/>
            <person name="Kopischke S."/>
            <person name="Kubo M."/>
            <person name="Kyozuka J."/>
            <person name="Lagercrantz U."/>
            <person name="Lin S."/>
            <person name="Lindquist E."/>
            <person name="Lipzen A."/>
            <person name="Lu C."/>
            <person name="Luna E."/>
            <person name="Martienssen R."/>
            <person name="Minamino N."/>
            <person name="Mizutani M."/>
            <person name="Mizutani M."/>
            <person name="Mochizuki N."/>
            <person name="Monte I."/>
            <person name="Mosher R."/>
            <person name="Nagasaki H."/>
            <person name="Nakagami H."/>
            <person name="Naramoto S."/>
            <person name="Nishitani K."/>
            <person name="Ohtani M."/>
            <person name="Okamoto T."/>
            <person name="Okumura M."/>
            <person name="Phillips J."/>
            <person name="Pollak B."/>
            <person name="Reinders A."/>
            <person name="Roevekamp M."/>
            <person name="Sano R."/>
            <person name="Sawa S."/>
            <person name="Schmid M."/>
            <person name="Shirakawa M."/>
            <person name="Solano R."/>
            <person name="Spunde A."/>
            <person name="Suetsugu N."/>
            <person name="Sugano S."/>
            <person name="Sugiyama A."/>
            <person name="Sun R."/>
            <person name="Suzuki Y."/>
            <person name="Takenaka M."/>
            <person name="Takezawa D."/>
            <person name="Tomogane H."/>
            <person name="Tsuzuki M."/>
            <person name="Ueda T."/>
            <person name="Umeda M."/>
            <person name="Ward J."/>
            <person name="Watanabe Y."/>
            <person name="Yazaki K."/>
            <person name="Yokoyama R."/>
            <person name="Yoshitake Y."/>
            <person name="Yotsui I."/>
            <person name="Zachgo S."/>
            <person name="Schmutz J."/>
        </authorList>
    </citation>
    <scope>NUCLEOTIDE SEQUENCE [LARGE SCALE GENOMIC DNA]</scope>
    <source>
        <strain evidence="3">cv. B-3</strain>
    </source>
</reference>
<keyword evidence="1" id="KW-1133">Transmembrane helix</keyword>
<sequence>MVSPSDLWPSSLVSWNTLAAHNAGILILLPLPSTFVCLSFVDARFSGGFLATTTAVSSCVTCKSFCGCGFCCWGCGCVWDSCWCWWREKRDEEEEGEGCCCCC</sequence>
<proteinExistence type="predicted"/>
<dbReference type="EMBL" id="CM010633">
    <property type="protein sequence ID" value="RID58434.1"/>
    <property type="molecule type" value="Genomic_DNA"/>
</dbReference>
<dbReference type="Proteomes" id="UP000264353">
    <property type="component" value="Chromosome A6"/>
</dbReference>
<evidence type="ECO:0000256" key="1">
    <source>
        <dbReference type="SAM" id="Phobius"/>
    </source>
</evidence>
<accession>A0A397Z2Q8</accession>
<evidence type="ECO:0000313" key="2">
    <source>
        <dbReference type="EMBL" id="RID58434.1"/>
    </source>
</evidence>